<evidence type="ECO:0000256" key="1">
    <source>
        <dbReference type="SAM" id="MobiDB-lite"/>
    </source>
</evidence>
<gene>
    <name evidence="2" type="ORF">K460DRAFT_16343</name>
</gene>
<name>A0A9P4GSE3_9PLEO</name>
<dbReference type="GeneID" id="63844152"/>
<dbReference type="RefSeq" id="XP_040793043.1">
    <property type="nucleotide sequence ID" value="XM_040926900.1"/>
</dbReference>
<keyword evidence="3" id="KW-1185">Reference proteome</keyword>
<comment type="caution">
    <text evidence="2">The sequence shown here is derived from an EMBL/GenBank/DDBJ whole genome shotgun (WGS) entry which is preliminary data.</text>
</comment>
<organism evidence="2 3">
    <name type="scientific">Cucurbitaria berberidis CBS 394.84</name>
    <dbReference type="NCBI Taxonomy" id="1168544"/>
    <lineage>
        <taxon>Eukaryota</taxon>
        <taxon>Fungi</taxon>
        <taxon>Dikarya</taxon>
        <taxon>Ascomycota</taxon>
        <taxon>Pezizomycotina</taxon>
        <taxon>Dothideomycetes</taxon>
        <taxon>Pleosporomycetidae</taxon>
        <taxon>Pleosporales</taxon>
        <taxon>Pleosporineae</taxon>
        <taxon>Cucurbitariaceae</taxon>
        <taxon>Cucurbitaria</taxon>
    </lineage>
</organism>
<feature type="region of interest" description="Disordered" evidence="1">
    <location>
        <begin position="156"/>
        <end position="176"/>
    </location>
</feature>
<evidence type="ECO:0000313" key="3">
    <source>
        <dbReference type="Proteomes" id="UP000800039"/>
    </source>
</evidence>
<dbReference type="AlphaFoldDB" id="A0A9P4GSE3"/>
<accession>A0A9P4GSE3</accession>
<sequence>MGKWTGWSTQKATKKGDTGWRVHGGGYCGTRIEGVVDEGEGVIGVAAMMNVGRTRVCMQAADSRGWTRVSTPRPGVAMHACMQTDQAVDIDIFAQIDQSTSISISSSGSSVVSFLVACLKLVAVAPSISSSVPSPPPPQTTSSRYIEGVVLLLQQGRDPSKPPLKPLRRPTKGDRPPLPLSAALHLVILLVPAYP</sequence>
<dbReference type="Proteomes" id="UP000800039">
    <property type="component" value="Unassembled WGS sequence"/>
</dbReference>
<reference evidence="2" key="1">
    <citation type="submission" date="2020-01" db="EMBL/GenBank/DDBJ databases">
        <authorList>
            <consortium name="DOE Joint Genome Institute"/>
            <person name="Haridas S."/>
            <person name="Albert R."/>
            <person name="Binder M."/>
            <person name="Bloem J."/>
            <person name="Labutti K."/>
            <person name="Salamov A."/>
            <person name="Andreopoulos B."/>
            <person name="Baker S.E."/>
            <person name="Barry K."/>
            <person name="Bills G."/>
            <person name="Bluhm B.H."/>
            <person name="Cannon C."/>
            <person name="Castanera R."/>
            <person name="Culley D.E."/>
            <person name="Daum C."/>
            <person name="Ezra D."/>
            <person name="Gonzalez J.B."/>
            <person name="Henrissat B."/>
            <person name="Kuo A."/>
            <person name="Liang C."/>
            <person name="Lipzen A."/>
            <person name="Lutzoni F."/>
            <person name="Magnuson J."/>
            <person name="Mondo S."/>
            <person name="Nolan M."/>
            <person name="Ohm R."/>
            <person name="Pangilinan J."/>
            <person name="Park H.-J."/>
            <person name="Ramirez L."/>
            <person name="Alfaro M."/>
            <person name="Sun H."/>
            <person name="Tritt A."/>
            <person name="Yoshinaga Y."/>
            <person name="Zwiers L.-H."/>
            <person name="Turgeon B.G."/>
            <person name="Goodwin S.B."/>
            <person name="Spatafora J.W."/>
            <person name="Crous P.W."/>
            <person name="Grigoriev I.V."/>
        </authorList>
    </citation>
    <scope>NUCLEOTIDE SEQUENCE</scope>
    <source>
        <strain evidence="2">CBS 394.84</strain>
    </source>
</reference>
<proteinExistence type="predicted"/>
<protein>
    <submittedName>
        <fullName evidence="2">Uncharacterized protein</fullName>
    </submittedName>
</protein>
<dbReference type="EMBL" id="ML976614">
    <property type="protein sequence ID" value="KAF1850480.1"/>
    <property type="molecule type" value="Genomic_DNA"/>
</dbReference>
<evidence type="ECO:0000313" key="2">
    <source>
        <dbReference type="EMBL" id="KAF1850480.1"/>
    </source>
</evidence>